<dbReference type="AlphaFoldDB" id="A0A448YFN4"/>
<dbReference type="STRING" id="13370.A0A448YFN4"/>
<dbReference type="GO" id="GO:0005739">
    <property type="term" value="C:mitochondrion"/>
    <property type="evidence" value="ECO:0007669"/>
    <property type="project" value="TreeGrafter"/>
</dbReference>
<gene>
    <name evidence="8" type="ORF">BRENAR_LOCUS480</name>
</gene>
<sequence>MSKILISYANFLKQKPLLANGLSSAFLFGTGDFLAQKLFPDETSPYDYRRTVRNAIYGGILFSPLVSKWYTWLSTSVRYPFATFMKAKPSPAQRGILNTICQTAADQLIWAPMGIPMYFVCMTFMEGKDWKEAKDKLNDKYWETLVNNWKVWPAFQAVNFYFVRPAFRLLTVNIVSILWNCYLSYENYREKKVLEQVVSVSP</sequence>
<keyword evidence="5" id="KW-0472">Membrane</keyword>
<dbReference type="Pfam" id="PF04117">
    <property type="entry name" value="Mpv17_PMP22"/>
    <property type="match status" value="1"/>
</dbReference>
<evidence type="ECO:0000256" key="2">
    <source>
        <dbReference type="ARBA" id="ARBA00006824"/>
    </source>
</evidence>
<evidence type="ECO:0000256" key="3">
    <source>
        <dbReference type="ARBA" id="ARBA00022692"/>
    </source>
</evidence>
<dbReference type="GO" id="GO:0016020">
    <property type="term" value="C:membrane"/>
    <property type="evidence" value="ECO:0007669"/>
    <property type="project" value="UniProtKB-SubCell"/>
</dbReference>
<dbReference type="OrthoDB" id="430207at2759"/>
<dbReference type="EMBL" id="CAACVR010000001">
    <property type="protein sequence ID" value="VEU19744.1"/>
    <property type="molecule type" value="Genomic_DNA"/>
</dbReference>
<keyword evidence="9" id="KW-1185">Reference proteome</keyword>
<evidence type="ECO:0000313" key="8">
    <source>
        <dbReference type="EMBL" id="VEU19744.1"/>
    </source>
</evidence>
<dbReference type="PANTHER" id="PTHR11266:SF17">
    <property type="entry name" value="PROTEIN MPV17"/>
    <property type="match status" value="1"/>
</dbReference>
<evidence type="ECO:0000313" key="9">
    <source>
        <dbReference type="Proteomes" id="UP000290900"/>
    </source>
</evidence>
<keyword evidence="3" id="KW-0812">Transmembrane</keyword>
<accession>A0A448YFN4</accession>
<dbReference type="InParanoid" id="A0A448YFN4"/>
<evidence type="ECO:0000256" key="4">
    <source>
        <dbReference type="ARBA" id="ARBA00022989"/>
    </source>
</evidence>
<evidence type="ECO:0000256" key="1">
    <source>
        <dbReference type="ARBA" id="ARBA00004141"/>
    </source>
</evidence>
<dbReference type="FunCoup" id="A0A448YFN4">
    <property type="interactions" value="579"/>
</dbReference>
<organism evidence="8 9">
    <name type="scientific">Brettanomyces naardenensis</name>
    <name type="common">Yeast</name>
    <dbReference type="NCBI Taxonomy" id="13370"/>
    <lineage>
        <taxon>Eukaryota</taxon>
        <taxon>Fungi</taxon>
        <taxon>Dikarya</taxon>
        <taxon>Ascomycota</taxon>
        <taxon>Saccharomycotina</taxon>
        <taxon>Pichiomycetes</taxon>
        <taxon>Pichiales</taxon>
        <taxon>Pichiaceae</taxon>
        <taxon>Brettanomyces</taxon>
    </lineage>
</organism>
<evidence type="ECO:0000256" key="5">
    <source>
        <dbReference type="ARBA" id="ARBA00023136"/>
    </source>
</evidence>
<reference evidence="8 9" key="1">
    <citation type="submission" date="2018-12" db="EMBL/GenBank/DDBJ databases">
        <authorList>
            <person name="Tiukova I."/>
            <person name="Dainat J."/>
        </authorList>
    </citation>
    <scope>NUCLEOTIDE SEQUENCE [LARGE SCALE GENOMIC DNA]</scope>
</reference>
<comment type="subcellular location">
    <subcellularLocation>
        <location evidence="1">Membrane</location>
        <topology evidence="1">Multi-pass membrane protein</topology>
    </subcellularLocation>
</comment>
<name>A0A448YFN4_BRENA</name>
<proteinExistence type="inferred from homology"/>
<protein>
    <recommendedName>
        <fullName evidence="6">Protein SYM1</fullName>
    </recommendedName>
</protein>
<evidence type="ECO:0000256" key="6">
    <source>
        <dbReference type="ARBA" id="ARBA00039302"/>
    </source>
</evidence>
<comment type="similarity">
    <text evidence="2 7">Belongs to the peroxisomal membrane protein PXMP2/4 family.</text>
</comment>
<dbReference type="Proteomes" id="UP000290900">
    <property type="component" value="Unassembled WGS sequence"/>
</dbReference>
<dbReference type="PANTHER" id="PTHR11266">
    <property type="entry name" value="PEROXISOMAL MEMBRANE PROTEIN 2, PXMP2 MPV17"/>
    <property type="match status" value="1"/>
</dbReference>
<keyword evidence="4" id="KW-1133">Transmembrane helix</keyword>
<dbReference type="InterPro" id="IPR007248">
    <property type="entry name" value="Mpv17_PMP22"/>
</dbReference>
<evidence type="ECO:0000256" key="7">
    <source>
        <dbReference type="RuleBase" id="RU363053"/>
    </source>
</evidence>